<organism evidence="1 2">
    <name type="scientific">Araneus ventricosus</name>
    <name type="common">Orbweaver spider</name>
    <name type="synonym">Epeira ventricosa</name>
    <dbReference type="NCBI Taxonomy" id="182803"/>
    <lineage>
        <taxon>Eukaryota</taxon>
        <taxon>Metazoa</taxon>
        <taxon>Ecdysozoa</taxon>
        <taxon>Arthropoda</taxon>
        <taxon>Chelicerata</taxon>
        <taxon>Arachnida</taxon>
        <taxon>Araneae</taxon>
        <taxon>Araneomorphae</taxon>
        <taxon>Entelegynae</taxon>
        <taxon>Araneoidea</taxon>
        <taxon>Araneidae</taxon>
        <taxon>Araneus</taxon>
    </lineage>
</organism>
<protein>
    <submittedName>
        <fullName evidence="1">Uncharacterized protein</fullName>
    </submittedName>
</protein>
<name>A0A4Y2CY20_ARAVE</name>
<dbReference type="EMBL" id="BGPR01000259">
    <property type="protein sequence ID" value="GBM08628.1"/>
    <property type="molecule type" value="Genomic_DNA"/>
</dbReference>
<sequence>MSIFGGEKKFDLKILAEELGEKVDDSHKLKDLKKMILASKEYDENCAKDCLNTIKNERKEIEEWNSFCLLRISIAHIFKLKPELAVNELYGFGNQRLPAMSSIGRIEADIEVYNVKGKDIRIYIAPDDAQSVVLIIGRGRLELLRITYTRIRKRIHIGYREDEPFRNFPIDEK</sequence>
<comment type="caution">
    <text evidence="1">The sequence shown here is derived from an EMBL/GenBank/DDBJ whole genome shotgun (WGS) entry which is preliminary data.</text>
</comment>
<evidence type="ECO:0000313" key="2">
    <source>
        <dbReference type="Proteomes" id="UP000499080"/>
    </source>
</evidence>
<dbReference type="AlphaFoldDB" id="A0A4Y2CY20"/>
<accession>A0A4Y2CY20</accession>
<gene>
    <name evidence="1" type="ORF">AVEN_52465_1</name>
</gene>
<evidence type="ECO:0000313" key="1">
    <source>
        <dbReference type="EMBL" id="GBM08628.1"/>
    </source>
</evidence>
<reference evidence="1 2" key="1">
    <citation type="journal article" date="2019" name="Sci. Rep.">
        <title>Orb-weaving spider Araneus ventricosus genome elucidates the spidroin gene catalogue.</title>
        <authorList>
            <person name="Kono N."/>
            <person name="Nakamura H."/>
            <person name="Ohtoshi R."/>
            <person name="Moran D.A.P."/>
            <person name="Shinohara A."/>
            <person name="Yoshida Y."/>
            <person name="Fujiwara M."/>
            <person name="Mori M."/>
            <person name="Tomita M."/>
            <person name="Arakawa K."/>
        </authorList>
    </citation>
    <scope>NUCLEOTIDE SEQUENCE [LARGE SCALE GENOMIC DNA]</scope>
</reference>
<dbReference type="Proteomes" id="UP000499080">
    <property type="component" value="Unassembled WGS sequence"/>
</dbReference>
<keyword evidence="2" id="KW-1185">Reference proteome</keyword>
<proteinExistence type="predicted"/>